<feature type="binding site" evidence="7">
    <location>
        <position position="102"/>
    </location>
    <ligand>
        <name>substrate</name>
    </ligand>
</feature>
<evidence type="ECO:0000256" key="1">
    <source>
        <dbReference type="ARBA" id="ARBA00001096"/>
    </source>
</evidence>
<accession>S8ALZ2</accession>
<dbReference type="STRING" id="1284197.S8ALZ2"/>
<dbReference type="OMA" id="TQALHSY"/>
<dbReference type="InterPro" id="IPR014718">
    <property type="entry name" value="GH-type_carb-bd"/>
</dbReference>
<sequence length="310" mass="33121">MPVDKKKPSGLALDATAAPAASGASIEQDSDRVTLSLSSGAKATILLYGATVISWTINDRELLWLSEASALDGSKAVRGGIPLVFPVFGPPRAGTAVEALPQHGFARINKWNLLGRIEDEAGISVDLGLSSDSLDEDTKSKWPHSFGLIYSVKLTADTLETKMVVQNPDPSNSFDFNVLFHTYLRIPDVDKIGVQGLDSLTYRDKTLGGSEHPESAETIKITGETDRVYMNAPDKVTVLSDGAPLFTVTKLGLKDVVLWNPHTSSSKMGDWAPAEGYKNMVCVEAGSVASFQNLEAGAAWEGGVVHKAHL</sequence>
<feature type="binding site" evidence="7">
    <location>
        <position position="78"/>
    </location>
    <ligand>
        <name>substrate</name>
    </ligand>
</feature>
<protein>
    <recommendedName>
        <fullName evidence="3 5">Glucose-6-phosphate 1-epimerase</fullName>
        <ecNumber evidence="3 5">5.1.3.15</ecNumber>
    </recommendedName>
</protein>
<dbReference type="OrthoDB" id="1659429at2759"/>
<dbReference type="PANTHER" id="PTHR11122:SF13">
    <property type="entry name" value="GLUCOSE-6-PHOSPHATE 1-EPIMERASE"/>
    <property type="match status" value="1"/>
</dbReference>
<dbReference type="EMBL" id="AQGS01000063">
    <property type="protein sequence ID" value="EPS43889.1"/>
    <property type="molecule type" value="Genomic_DNA"/>
</dbReference>
<evidence type="ECO:0000256" key="7">
    <source>
        <dbReference type="PIRSR" id="PIRSR016020-2"/>
    </source>
</evidence>
<dbReference type="GO" id="GO:0005737">
    <property type="term" value="C:cytoplasm"/>
    <property type="evidence" value="ECO:0007669"/>
    <property type="project" value="TreeGrafter"/>
</dbReference>
<dbReference type="SUPFAM" id="SSF74650">
    <property type="entry name" value="Galactose mutarotase-like"/>
    <property type="match status" value="1"/>
</dbReference>
<comment type="similarity">
    <text evidence="2 5">Belongs to the glucose-6-phosphate 1-epimerase family.</text>
</comment>
<feature type="binding site" evidence="7">
    <location>
        <position position="107"/>
    </location>
    <ligand>
        <name>substrate</name>
    </ligand>
</feature>
<dbReference type="Gene3D" id="2.70.98.10">
    <property type="match status" value="1"/>
</dbReference>
<organism evidence="8 9">
    <name type="scientific">Dactylellina haptotyla (strain CBS 200.50)</name>
    <name type="common">Nematode-trapping fungus</name>
    <name type="synonym">Monacrosporium haptotylum</name>
    <dbReference type="NCBI Taxonomy" id="1284197"/>
    <lineage>
        <taxon>Eukaryota</taxon>
        <taxon>Fungi</taxon>
        <taxon>Dikarya</taxon>
        <taxon>Ascomycota</taxon>
        <taxon>Pezizomycotina</taxon>
        <taxon>Orbiliomycetes</taxon>
        <taxon>Orbiliales</taxon>
        <taxon>Orbiliaceae</taxon>
        <taxon>Dactylellina</taxon>
    </lineage>
</organism>
<keyword evidence="4 5" id="KW-0413">Isomerase</keyword>
<comment type="caution">
    <text evidence="8">The sequence shown here is derived from an EMBL/GenBank/DDBJ whole genome shotgun (WGS) entry which is preliminary data.</text>
</comment>
<keyword evidence="9" id="KW-1185">Reference proteome</keyword>
<dbReference type="InterPro" id="IPR008183">
    <property type="entry name" value="Aldose_1/G6P_1-epimerase"/>
</dbReference>
<dbReference type="InterPro" id="IPR011013">
    <property type="entry name" value="Gal_mutarotase_sf_dom"/>
</dbReference>
<comment type="function">
    <text evidence="5">Catalyzes the interconversion between the alpha and beta anomers from at least three hexose 6-phosphate sugars (Glc6P, Gal6P, and Man6P).</text>
</comment>
<dbReference type="GO" id="GO:0005975">
    <property type="term" value="P:carbohydrate metabolic process"/>
    <property type="evidence" value="ECO:0007669"/>
    <property type="project" value="InterPro"/>
</dbReference>
<dbReference type="Proteomes" id="UP000015100">
    <property type="component" value="Unassembled WGS sequence"/>
</dbReference>
<evidence type="ECO:0000256" key="3">
    <source>
        <dbReference type="ARBA" id="ARBA00012083"/>
    </source>
</evidence>
<proteinExistence type="inferred from homology"/>
<dbReference type="GO" id="GO:0030246">
    <property type="term" value="F:carbohydrate binding"/>
    <property type="evidence" value="ECO:0007669"/>
    <property type="project" value="UniProtKB-UniRule"/>
</dbReference>
<dbReference type="EC" id="5.1.3.15" evidence="3 5"/>
<dbReference type="CDD" id="cd09020">
    <property type="entry name" value="D-hex-6-P-epi_like"/>
    <property type="match status" value="1"/>
</dbReference>
<dbReference type="Pfam" id="PF01263">
    <property type="entry name" value="Aldose_epim"/>
    <property type="match status" value="1"/>
</dbReference>
<feature type="active site" evidence="6">
    <location>
        <position position="181"/>
    </location>
</feature>
<gene>
    <name evidence="8" type="ORF">H072_2170</name>
</gene>
<evidence type="ECO:0000256" key="5">
    <source>
        <dbReference type="PIRNR" id="PIRNR016020"/>
    </source>
</evidence>
<dbReference type="AlphaFoldDB" id="S8ALZ2"/>
<reference evidence="9" key="2">
    <citation type="submission" date="2013-04" db="EMBL/GenBank/DDBJ databases">
        <title>Genomic mechanisms accounting for the adaptation to parasitism in nematode-trapping fungi.</title>
        <authorList>
            <person name="Ahren D.G."/>
        </authorList>
    </citation>
    <scope>NUCLEOTIDE SEQUENCE [LARGE SCALE GENOMIC DNA]</scope>
    <source>
        <strain evidence="9">CBS 200.50</strain>
    </source>
</reference>
<dbReference type="PANTHER" id="PTHR11122">
    <property type="entry name" value="APOSPORY-ASSOCIATED PROTEIN C-RELATED"/>
    <property type="match status" value="1"/>
</dbReference>
<evidence type="ECO:0000256" key="6">
    <source>
        <dbReference type="PIRSR" id="PIRSR016020-1"/>
    </source>
</evidence>
<evidence type="ECO:0000313" key="8">
    <source>
        <dbReference type="EMBL" id="EPS43889.1"/>
    </source>
</evidence>
<dbReference type="PIRSF" id="PIRSF016020">
    <property type="entry name" value="PHexose_mutarotase"/>
    <property type="match status" value="1"/>
</dbReference>
<reference evidence="8 9" key="1">
    <citation type="journal article" date="2013" name="PLoS Genet.">
        <title>Genomic mechanisms accounting for the adaptation to parasitism in nematode-trapping fungi.</title>
        <authorList>
            <person name="Meerupati T."/>
            <person name="Andersson K.M."/>
            <person name="Friman E."/>
            <person name="Kumar D."/>
            <person name="Tunlid A."/>
            <person name="Ahren D."/>
        </authorList>
    </citation>
    <scope>NUCLEOTIDE SEQUENCE [LARGE SCALE GENOMIC DNA]</scope>
    <source>
        <strain evidence="8 9">CBS 200.50</strain>
    </source>
</reference>
<name>S8ALZ2_DACHA</name>
<evidence type="ECO:0000313" key="9">
    <source>
        <dbReference type="Proteomes" id="UP000015100"/>
    </source>
</evidence>
<dbReference type="GO" id="GO:0047938">
    <property type="term" value="F:glucose-6-phosphate 1-epimerase activity"/>
    <property type="evidence" value="ECO:0007669"/>
    <property type="project" value="UniProtKB-UniRule"/>
</dbReference>
<dbReference type="InterPro" id="IPR025532">
    <property type="entry name" value="G6P_1-epimerase"/>
</dbReference>
<comment type="catalytic activity">
    <reaction evidence="1">
        <text>alpha-D-glucose 6-phosphate = beta-D-glucose 6-phosphate</text>
        <dbReference type="Rhea" id="RHEA:16249"/>
        <dbReference type="ChEBI" id="CHEBI:58225"/>
        <dbReference type="ChEBI" id="CHEBI:58247"/>
        <dbReference type="EC" id="5.1.3.15"/>
    </reaction>
</comment>
<evidence type="ECO:0000256" key="4">
    <source>
        <dbReference type="ARBA" id="ARBA00023235"/>
    </source>
</evidence>
<dbReference type="eggNOG" id="KOG1594">
    <property type="taxonomic scope" value="Eukaryota"/>
</dbReference>
<dbReference type="HOGENOM" id="CLU_048345_1_0_1"/>
<feature type="active site" evidence="6">
    <location>
        <position position="284"/>
    </location>
</feature>
<evidence type="ECO:0000256" key="2">
    <source>
        <dbReference type="ARBA" id="ARBA00005866"/>
    </source>
</evidence>